<dbReference type="PRINTS" id="PR00082">
    <property type="entry name" value="GLFDHDRGNASE"/>
</dbReference>
<dbReference type="PIRSF" id="PIRSF000185">
    <property type="entry name" value="Glu_DH"/>
    <property type="match status" value="1"/>
</dbReference>
<reference evidence="10 11" key="1">
    <citation type="submission" date="2019-02" db="EMBL/GenBank/DDBJ databases">
        <title>Deep-cultivation of Planctomycetes and their phenomic and genomic characterization uncovers novel biology.</title>
        <authorList>
            <person name="Wiegand S."/>
            <person name="Jogler M."/>
            <person name="Boedeker C."/>
            <person name="Pinto D."/>
            <person name="Vollmers J."/>
            <person name="Rivas-Marin E."/>
            <person name="Kohn T."/>
            <person name="Peeters S.H."/>
            <person name="Heuer A."/>
            <person name="Rast P."/>
            <person name="Oberbeckmann S."/>
            <person name="Bunk B."/>
            <person name="Jeske O."/>
            <person name="Meyerdierks A."/>
            <person name="Storesund J.E."/>
            <person name="Kallscheuer N."/>
            <person name="Luecker S."/>
            <person name="Lage O.M."/>
            <person name="Pohl T."/>
            <person name="Merkel B.J."/>
            <person name="Hornburger P."/>
            <person name="Mueller R.-W."/>
            <person name="Bruemmer F."/>
            <person name="Labrenz M."/>
            <person name="Spormann A.M."/>
            <person name="Op Den Camp H."/>
            <person name="Overmann J."/>
            <person name="Amann R."/>
            <person name="Jetten M.S.M."/>
            <person name="Mascher T."/>
            <person name="Medema M.H."/>
            <person name="Devos D.P."/>
            <person name="Kaster A.-K."/>
            <person name="Ovreas L."/>
            <person name="Rohde M."/>
            <person name="Galperin M.Y."/>
            <person name="Jogler C."/>
        </authorList>
    </citation>
    <scope>NUCLEOTIDE SEQUENCE [LARGE SCALE GENOMIC DNA]</scope>
    <source>
        <strain evidence="10 11">KOR34</strain>
    </source>
</reference>
<name>A0A5C5V6G8_9BACT</name>
<dbReference type="InterPro" id="IPR046346">
    <property type="entry name" value="Aminoacid_DH-like_N_sf"/>
</dbReference>
<keyword evidence="6" id="KW-0547">Nucleotide-binding</keyword>
<dbReference type="CDD" id="cd01076">
    <property type="entry name" value="NAD_bind_1_Glu_DH"/>
    <property type="match status" value="1"/>
</dbReference>
<evidence type="ECO:0000259" key="9">
    <source>
        <dbReference type="SMART" id="SM00839"/>
    </source>
</evidence>
<comment type="similarity">
    <text evidence="1 4 8">Belongs to the Glu/Leu/Phe/Val dehydrogenases family.</text>
</comment>
<feature type="binding site" evidence="6">
    <location>
        <position position="90"/>
    </location>
    <ligand>
        <name>substrate</name>
    </ligand>
</feature>
<dbReference type="InterPro" id="IPR014362">
    <property type="entry name" value="Glu_DH"/>
</dbReference>
<evidence type="ECO:0000256" key="4">
    <source>
        <dbReference type="PIRNR" id="PIRNR000185"/>
    </source>
</evidence>
<dbReference type="SUPFAM" id="SSF51735">
    <property type="entry name" value="NAD(P)-binding Rossmann-fold domains"/>
    <property type="match status" value="1"/>
</dbReference>
<organism evidence="10 11">
    <name type="scientific">Posidoniimonas corsicana</name>
    <dbReference type="NCBI Taxonomy" id="1938618"/>
    <lineage>
        <taxon>Bacteria</taxon>
        <taxon>Pseudomonadati</taxon>
        <taxon>Planctomycetota</taxon>
        <taxon>Planctomycetia</taxon>
        <taxon>Pirellulales</taxon>
        <taxon>Lacipirellulaceae</taxon>
        <taxon>Posidoniimonas</taxon>
    </lineage>
</organism>
<dbReference type="Pfam" id="PF00208">
    <property type="entry name" value="ELFV_dehydrog"/>
    <property type="match status" value="1"/>
</dbReference>
<evidence type="ECO:0000256" key="8">
    <source>
        <dbReference type="RuleBase" id="RU004417"/>
    </source>
</evidence>
<dbReference type="Gene3D" id="3.40.50.720">
    <property type="entry name" value="NAD(P)-binding Rossmann-like Domain"/>
    <property type="match status" value="1"/>
</dbReference>
<dbReference type="GO" id="GO:0006538">
    <property type="term" value="P:L-glutamate catabolic process"/>
    <property type="evidence" value="ECO:0007669"/>
    <property type="project" value="TreeGrafter"/>
</dbReference>
<evidence type="ECO:0000256" key="1">
    <source>
        <dbReference type="ARBA" id="ARBA00006382"/>
    </source>
</evidence>
<protein>
    <recommendedName>
        <fullName evidence="4">Glutamate dehydrogenase</fullName>
    </recommendedName>
</protein>
<dbReference type="Gene3D" id="3.40.50.10860">
    <property type="entry name" value="Leucine Dehydrogenase, chain A, domain 1"/>
    <property type="match status" value="1"/>
</dbReference>
<accession>A0A5C5V6G8</accession>
<dbReference type="InterPro" id="IPR006097">
    <property type="entry name" value="Glu/Leu/Phe/Val/Trp_DH_dimer"/>
</dbReference>
<dbReference type="OrthoDB" id="9803297at2"/>
<dbReference type="Proteomes" id="UP000316714">
    <property type="component" value="Unassembled WGS sequence"/>
</dbReference>
<feature type="binding site" evidence="6">
    <location>
        <position position="185"/>
    </location>
    <ligand>
        <name>NAD(+)</name>
        <dbReference type="ChEBI" id="CHEBI:57540"/>
    </ligand>
</feature>
<dbReference type="SUPFAM" id="SSF53223">
    <property type="entry name" value="Aminoacid dehydrogenase-like, N-terminal domain"/>
    <property type="match status" value="1"/>
</dbReference>
<evidence type="ECO:0000313" key="10">
    <source>
        <dbReference type="EMBL" id="TWT33700.1"/>
    </source>
</evidence>
<comment type="caution">
    <text evidence="10">The sequence shown here is derived from an EMBL/GenBank/DDBJ whole genome shotgun (WGS) entry which is preliminary data.</text>
</comment>
<dbReference type="InterPro" id="IPR036291">
    <property type="entry name" value="NAD(P)-bd_dom_sf"/>
</dbReference>
<dbReference type="FunFam" id="3.40.50.10860:FF:000003">
    <property type="entry name" value="Glutamate dehydrogenase"/>
    <property type="match status" value="1"/>
</dbReference>
<dbReference type="InterPro" id="IPR033922">
    <property type="entry name" value="NAD_bind_Glu_DH"/>
</dbReference>
<dbReference type="InterPro" id="IPR006095">
    <property type="entry name" value="Glu/Leu/Phe/Val/Trp_DH"/>
</dbReference>
<feature type="binding site" evidence="6">
    <location>
        <position position="345"/>
    </location>
    <ligand>
        <name>substrate</name>
    </ligand>
</feature>
<sequence length="411" mass="44873">MKAFEAVQHYFHLAADQLEMDAPLRKLLITPEREVTVQIPIEMDDGRLETFIGYRVQHNRARGPMKGGLRYHHEVNLDEVRGLASLMTWKTAIANIPYGGAKGGVTVNSREISPREKERITRKFVDEIHMVIGPDVDIPAPDMGTGHEEMAWIMNQYAKYHGFNPGVVTGKPVEHYGIPGREEATGRGVGMLTVKTLGRLGRKVGQSTVAIQGFGNVGSHAAKFLAEADAKVVAISDHTIALYNKDGINVMDAVRYARKNNGTLRGFSEADEIGGEAILELKVDVLIPAAIGGVITSANAGNIHAPLIIEAANGPVTPDADEVLREAGVAVLPDILANAGGVTVSYFEWVQNRQYYKWSLDRVRGELDRLLLAAFEEVWEKHTDLNVSLRTAAFMIGIERVARAAKLAGLA</sequence>
<keyword evidence="2 4" id="KW-0560">Oxidoreductase</keyword>
<feature type="domain" description="Glutamate/phenylalanine/leucine/valine/L-tryptophan dehydrogenase C-terminal" evidence="9">
    <location>
        <begin position="178"/>
        <end position="409"/>
    </location>
</feature>
<gene>
    <name evidence="10" type="primary">gdhA_1</name>
    <name evidence="10" type="ORF">KOR34_35330</name>
</gene>
<proteinExistence type="inferred from homology"/>
<dbReference type="PANTHER" id="PTHR11606:SF24">
    <property type="entry name" value="NAD-SPECIFIC GLUTAMATE DEHYDROGENASE"/>
    <property type="match status" value="1"/>
</dbReference>
<dbReference type="SMART" id="SM00839">
    <property type="entry name" value="ELFV_dehydrog"/>
    <property type="match status" value="1"/>
</dbReference>
<dbReference type="Pfam" id="PF02812">
    <property type="entry name" value="ELFV_dehydrog_N"/>
    <property type="match status" value="1"/>
</dbReference>
<evidence type="ECO:0000256" key="5">
    <source>
        <dbReference type="PIRSR" id="PIRSR000185-1"/>
    </source>
</evidence>
<evidence type="ECO:0000256" key="6">
    <source>
        <dbReference type="PIRSR" id="PIRSR000185-2"/>
    </source>
</evidence>
<dbReference type="GO" id="GO:0004352">
    <property type="term" value="F:glutamate dehydrogenase (NAD+) activity"/>
    <property type="evidence" value="ECO:0007669"/>
    <property type="project" value="TreeGrafter"/>
</dbReference>
<dbReference type="InterPro" id="IPR006096">
    <property type="entry name" value="Glu/Leu/Phe/Val/Trp_DH_C"/>
</dbReference>
<dbReference type="GO" id="GO:0000166">
    <property type="term" value="F:nucleotide binding"/>
    <property type="evidence" value="ECO:0007669"/>
    <property type="project" value="UniProtKB-KW"/>
</dbReference>
<feature type="active site" description="Proton donor" evidence="5">
    <location>
        <position position="102"/>
    </location>
</feature>
<evidence type="ECO:0000256" key="7">
    <source>
        <dbReference type="PIRSR" id="PIRSR000185-3"/>
    </source>
</evidence>
<evidence type="ECO:0000256" key="3">
    <source>
        <dbReference type="ARBA" id="ARBA00023027"/>
    </source>
</evidence>
<feature type="binding site" evidence="6">
    <location>
        <position position="216"/>
    </location>
    <ligand>
        <name>NAD(+)</name>
        <dbReference type="ChEBI" id="CHEBI:57540"/>
    </ligand>
</feature>
<evidence type="ECO:0000256" key="2">
    <source>
        <dbReference type="ARBA" id="ARBA00023002"/>
    </source>
</evidence>
<keyword evidence="3 6" id="KW-0520">NAD</keyword>
<dbReference type="EMBL" id="SIHJ01000002">
    <property type="protein sequence ID" value="TWT33700.1"/>
    <property type="molecule type" value="Genomic_DNA"/>
</dbReference>
<evidence type="ECO:0000313" key="11">
    <source>
        <dbReference type="Proteomes" id="UP000316714"/>
    </source>
</evidence>
<feature type="site" description="Important for catalysis" evidence="7">
    <location>
        <position position="142"/>
    </location>
</feature>
<dbReference type="PANTHER" id="PTHR11606">
    <property type="entry name" value="GLUTAMATE DEHYDROGENASE"/>
    <property type="match status" value="1"/>
</dbReference>
<keyword evidence="11" id="KW-1185">Reference proteome</keyword>
<feature type="binding site" evidence="6">
    <location>
        <position position="66"/>
    </location>
    <ligand>
        <name>substrate</name>
    </ligand>
</feature>
<dbReference type="RefSeq" id="WP_146566542.1">
    <property type="nucleotide sequence ID" value="NZ_SIHJ01000002.1"/>
</dbReference>
<dbReference type="AlphaFoldDB" id="A0A5C5V6G8"/>